<keyword evidence="11 15" id="KW-0067">ATP-binding</keyword>
<keyword evidence="12 17" id="KW-1133">Transmembrane helix</keyword>
<dbReference type="GO" id="GO:0004222">
    <property type="term" value="F:metalloendopeptidase activity"/>
    <property type="evidence" value="ECO:0007669"/>
    <property type="project" value="InterPro"/>
</dbReference>
<dbReference type="InterPro" id="IPR005936">
    <property type="entry name" value="FtsH"/>
</dbReference>
<proteinExistence type="inferred from homology"/>
<dbReference type="EMBL" id="CASHTH010003943">
    <property type="protein sequence ID" value="CAI8051532.1"/>
    <property type="molecule type" value="Genomic_DNA"/>
</dbReference>
<reference evidence="19" key="1">
    <citation type="submission" date="2023-03" db="EMBL/GenBank/DDBJ databases">
        <authorList>
            <person name="Steffen K."/>
            <person name="Cardenas P."/>
        </authorList>
    </citation>
    <scope>NUCLEOTIDE SEQUENCE</scope>
</reference>
<comment type="cofactor">
    <cofactor evidence="1">
        <name>Zn(2+)</name>
        <dbReference type="ChEBI" id="CHEBI:29105"/>
    </cofactor>
</comment>
<comment type="similarity">
    <text evidence="3">In the C-terminal section; belongs to the peptidase M41 family.</text>
</comment>
<evidence type="ECO:0000256" key="7">
    <source>
        <dbReference type="ARBA" id="ARBA00022723"/>
    </source>
</evidence>
<dbReference type="InterPro" id="IPR041569">
    <property type="entry name" value="AAA_lid_3"/>
</dbReference>
<dbReference type="InterPro" id="IPR027417">
    <property type="entry name" value="P-loop_NTPase"/>
</dbReference>
<dbReference type="Gene3D" id="1.10.8.60">
    <property type="match status" value="1"/>
</dbReference>
<dbReference type="InterPro" id="IPR000642">
    <property type="entry name" value="Peptidase_M41"/>
</dbReference>
<dbReference type="InterPro" id="IPR037219">
    <property type="entry name" value="Peptidase_M41-like"/>
</dbReference>
<dbReference type="GO" id="GO:0010304">
    <property type="term" value="P:PSII associated light-harvesting complex II catabolic process"/>
    <property type="evidence" value="ECO:0007669"/>
    <property type="project" value="UniProtKB-ARBA"/>
</dbReference>
<keyword evidence="9" id="KW-0378">Hydrolase</keyword>
<dbReference type="GO" id="GO:0005524">
    <property type="term" value="F:ATP binding"/>
    <property type="evidence" value="ECO:0007669"/>
    <property type="project" value="UniProtKB-KW"/>
</dbReference>
<comment type="subcellular location">
    <subcellularLocation>
        <location evidence="2">Membrane</location>
    </subcellularLocation>
</comment>
<dbReference type="SUPFAM" id="SSF52540">
    <property type="entry name" value="P-loop containing nucleoside triphosphate hydrolases"/>
    <property type="match status" value="1"/>
</dbReference>
<keyword evidence="13 19" id="KW-0482">Metalloprotease</keyword>
<dbReference type="Gene3D" id="1.20.58.760">
    <property type="entry name" value="Peptidase M41"/>
    <property type="match status" value="1"/>
</dbReference>
<evidence type="ECO:0000256" key="3">
    <source>
        <dbReference type="ARBA" id="ARBA00010044"/>
    </source>
</evidence>
<evidence type="ECO:0000256" key="13">
    <source>
        <dbReference type="ARBA" id="ARBA00023049"/>
    </source>
</evidence>
<evidence type="ECO:0000256" key="15">
    <source>
        <dbReference type="RuleBase" id="RU003651"/>
    </source>
</evidence>
<keyword evidence="10" id="KW-0862">Zinc</keyword>
<dbReference type="Gene3D" id="3.40.50.300">
    <property type="entry name" value="P-loop containing nucleotide triphosphate hydrolases"/>
    <property type="match status" value="1"/>
</dbReference>
<dbReference type="SMART" id="SM00382">
    <property type="entry name" value="AAA"/>
    <property type="match status" value="1"/>
</dbReference>
<feature type="domain" description="AAA+ ATPase" evidence="18">
    <location>
        <begin position="113"/>
        <end position="252"/>
    </location>
</feature>
<evidence type="ECO:0000256" key="12">
    <source>
        <dbReference type="ARBA" id="ARBA00022989"/>
    </source>
</evidence>
<evidence type="ECO:0000256" key="17">
    <source>
        <dbReference type="SAM" id="Phobius"/>
    </source>
</evidence>
<evidence type="ECO:0000256" key="4">
    <source>
        <dbReference type="ARBA" id="ARBA00010550"/>
    </source>
</evidence>
<keyword evidence="8 15" id="KW-0547">Nucleotide-binding</keyword>
<dbReference type="Pfam" id="PF17862">
    <property type="entry name" value="AAA_lid_3"/>
    <property type="match status" value="1"/>
</dbReference>
<keyword evidence="7" id="KW-0479">Metal-binding</keyword>
<dbReference type="SUPFAM" id="SSF140990">
    <property type="entry name" value="FtsH protease domain-like"/>
    <property type="match status" value="1"/>
</dbReference>
<evidence type="ECO:0000256" key="14">
    <source>
        <dbReference type="ARBA" id="ARBA00023136"/>
    </source>
</evidence>
<accession>A0AA35TR08</accession>
<name>A0AA35TR08_GEOBA</name>
<evidence type="ECO:0000259" key="18">
    <source>
        <dbReference type="SMART" id="SM00382"/>
    </source>
</evidence>
<evidence type="ECO:0000256" key="6">
    <source>
        <dbReference type="ARBA" id="ARBA00022692"/>
    </source>
</evidence>
<keyword evidence="6 17" id="KW-0812">Transmembrane</keyword>
<evidence type="ECO:0000256" key="5">
    <source>
        <dbReference type="ARBA" id="ARBA00022670"/>
    </source>
</evidence>
<feature type="compositionally biased region" description="Polar residues" evidence="16">
    <location>
        <begin position="558"/>
        <end position="578"/>
    </location>
</feature>
<evidence type="ECO:0000256" key="10">
    <source>
        <dbReference type="ARBA" id="ARBA00022833"/>
    </source>
</evidence>
<feature type="transmembrane region" description="Helical" evidence="17">
    <location>
        <begin position="29"/>
        <end position="50"/>
    </location>
</feature>
<comment type="similarity">
    <text evidence="15">Belongs to the AAA ATPase family.</text>
</comment>
<dbReference type="Proteomes" id="UP001174909">
    <property type="component" value="Unassembled WGS sequence"/>
</dbReference>
<protein>
    <submittedName>
        <fullName evidence="19">ATP-dependent zinc metalloprotease FtsH 1</fullName>
    </submittedName>
</protein>
<evidence type="ECO:0000313" key="20">
    <source>
        <dbReference type="Proteomes" id="UP001174909"/>
    </source>
</evidence>
<dbReference type="Pfam" id="PF01434">
    <property type="entry name" value="Peptidase_M41"/>
    <property type="match status" value="1"/>
</dbReference>
<evidence type="ECO:0000256" key="16">
    <source>
        <dbReference type="SAM" id="MobiDB-lite"/>
    </source>
</evidence>
<dbReference type="HAMAP" id="MF_01458">
    <property type="entry name" value="FtsH"/>
    <property type="match status" value="1"/>
</dbReference>
<dbReference type="InterPro" id="IPR003960">
    <property type="entry name" value="ATPase_AAA_CS"/>
</dbReference>
<feature type="region of interest" description="Disordered" evidence="16">
    <location>
        <begin position="519"/>
        <end position="578"/>
    </location>
</feature>
<dbReference type="GO" id="GO:0016887">
    <property type="term" value="F:ATP hydrolysis activity"/>
    <property type="evidence" value="ECO:0007669"/>
    <property type="project" value="InterPro"/>
</dbReference>
<comment type="caution">
    <text evidence="19">The sequence shown here is derived from an EMBL/GenBank/DDBJ whole genome shotgun (WGS) entry which is preliminary data.</text>
</comment>
<dbReference type="PANTHER" id="PTHR23076:SF97">
    <property type="entry name" value="ATP-DEPENDENT ZINC METALLOPROTEASE YME1L1"/>
    <property type="match status" value="1"/>
</dbReference>
<dbReference type="InterPro" id="IPR003959">
    <property type="entry name" value="ATPase_AAA_core"/>
</dbReference>
<evidence type="ECO:0000313" key="19">
    <source>
        <dbReference type="EMBL" id="CAI8051532.1"/>
    </source>
</evidence>
<dbReference type="PROSITE" id="PS00674">
    <property type="entry name" value="AAA"/>
    <property type="match status" value="1"/>
</dbReference>
<keyword evidence="5" id="KW-0645">Protease</keyword>
<keyword evidence="14 17" id="KW-0472">Membrane</keyword>
<dbReference type="FunFam" id="1.10.8.60:FF:000001">
    <property type="entry name" value="ATP-dependent zinc metalloprotease FtsH"/>
    <property type="match status" value="1"/>
</dbReference>
<sequence length="578" mass="62778">MQVLDDNDVVTGPSGVQVTFKGSGGLGSFLGLLLNFLPLIFFGGLILFMMRQAQGSNNQTMSFGRSRARMMPFNRPTVTFSDVAGVDEAKTELVEVVEFLKYPERFLSLGARIPKGVLLVGQPGTGKTLLARAVAGEAGVPFFHISGSEFVEMFVGVGAARVRDLFEQAKRNAPCIVFVDEIDAVGRHRGAGLGGGHDEREQTLNQILVEMDGFESTTNIIVLAATNRPDILDPALLRPGRFDRRVVLDLPDVVGRQAILKVHSAGKPLAPEINLETLAKETPGFSGADLSNLINEAALLAARKNQKIILMPDFEEAVERVVAGPERKSRVISSREKEMTAYHEAGHALVAWSLPHADRVHKISIISRGNMGGHTTLLPDEDRYLWTKNQFLDMMAVTMGGRVAEEQIFDEVTTGASNDLERATKIALSMIKRYGMSSSLGPRTFGKREELVFLGRELSEERDYGDKVAEEIDQEVKELVNNAYVQACNILNDNQPNLVRIAEYLIEHEAVSGDDLQRLFNGEETSGGGDTGTPAIPSEPPPYAPKPAQPNISPQPAPSLSSQNTPDVGTMSTGSGDD</sequence>
<dbReference type="GO" id="GO:0046872">
    <property type="term" value="F:metal ion binding"/>
    <property type="evidence" value="ECO:0007669"/>
    <property type="project" value="UniProtKB-KW"/>
</dbReference>
<dbReference type="GO" id="GO:0006508">
    <property type="term" value="P:proteolysis"/>
    <property type="evidence" value="ECO:0007669"/>
    <property type="project" value="UniProtKB-KW"/>
</dbReference>
<evidence type="ECO:0000256" key="2">
    <source>
        <dbReference type="ARBA" id="ARBA00004370"/>
    </source>
</evidence>
<evidence type="ECO:0000256" key="9">
    <source>
        <dbReference type="ARBA" id="ARBA00022801"/>
    </source>
</evidence>
<gene>
    <name evidence="19" type="ORF">GBAR_LOCUS28209</name>
</gene>
<evidence type="ECO:0000256" key="11">
    <source>
        <dbReference type="ARBA" id="ARBA00022840"/>
    </source>
</evidence>
<dbReference type="InterPro" id="IPR003593">
    <property type="entry name" value="AAA+_ATPase"/>
</dbReference>
<dbReference type="FunFam" id="1.20.58.760:FF:000001">
    <property type="entry name" value="ATP-dependent zinc metalloprotease FtsH"/>
    <property type="match status" value="1"/>
</dbReference>
<evidence type="ECO:0000256" key="1">
    <source>
        <dbReference type="ARBA" id="ARBA00001947"/>
    </source>
</evidence>
<dbReference type="NCBIfam" id="TIGR01241">
    <property type="entry name" value="FtsH_fam"/>
    <property type="match status" value="1"/>
</dbReference>
<dbReference type="FunFam" id="3.40.50.300:FF:000001">
    <property type="entry name" value="ATP-dependent zinc metalloprotease FtsH"/>
    <property type="match status" value="1"/>
</dbReference>
<dbReference type="Pfam" id="PF00004">
    <property type="entry name" value="AAA"/>
    <property type="match status" value="1"/>
</dbReference>
<dbReference type="PANTHER" id="PTHR23076">
    <property type="entry name" value="METALLOPROTEASE M41 FTSH"/>
    <property type="match status" value="1"/>
</dbReference>
<evidence type="ECO:0000256" key="8">
    <source>
        <dbReference type="ARBA" id="ARBA00022741"/>
    </source>
</evidence>
<dbReference type="CDD" id="cd19501">
    <property type="entry name" value="RecA-like_FtsH"/>
    <property type="match status" value="1"/>
</dbReference>
<dbReference type="AlphaFoldDB" id="A0AA35TR08"/>
<dbReference type="GO" id="GO:0004176">
    <property type="term" value="F:ATP-dependent peptidase activity"/>
    <property type="evidence" value="ECO:0007669"/>
    <property type="project" value="InterPro"/>
</dbReference>
<organism evidence="19 20">
    <name type="scientific">Geodia barretti</name>
    <name type="common">Barrett's horny sponge</name>
    <dbReference type="NCBI Taxonomy" id="519541"/>
    <lineage>
        <taxon>Eukaryota</taxon>
        <taxon>Metazoa</taxon>
        <taxon>Porifera</taxon>
        <taxon>Demospongiae</taxon>
        <taxon>Heteroscleromorpha</taxon>
        <taxon>Tetractinellida</taxon>
        <taxon>Astrophorina</taxon>
        <taxon>Geodiidae</taxon>
        <taxon>Geodia</taxon>
    </lineage>
</organism>
<comment type="similarity">
    <text evidence="4">In the N-terminal section; belongs to the AAA ATPase family.</text>
</comment>
<keyword evidence="20" id="KW-1185">Reference proteome</keyword>
<dbReference type="GO" id="GO:0005886">
    <property type="term" value="C:plasma membrane"/>
    <property type="evidence" value="ECO:0007669"/>
    <property type="project" value="TreeGrafter"/>
</dbReference>
<feature type="compositionally biased region" description="Pro residues" evidence="16">
    <location>
        <begin position="537"/>
        <end position="557"/>
    </location>
</feature>